<keyword evidence="1" id="KW-0732">Signal</keyword>
<sequence length="524" mass="58047">MFLKKSVRFAMIAMFLVASSTPVLAQEEVILTEPIEPIYKQSQMLHASHITDSNEKEASFGLFLDQEGNQYGATDFDVNQESVVILDNANNKITRISGQKDKKEFPVTIDHPAMVSEENNNIYILDIADKKVEVIQEDGISRIYEIDLDENEAISEFEVVNGCVYITYFAGEEQTTAYVNQGKAFVAEKAIDGRISNGYIYTFELDEGSEYANNGNMNIFKIDGKQIAALRITSKNPLGGAKLLGMNGNGNYIISKTVKIGEQNKNLLTEIDANNNVINEEEVETKVDVLEPFVFDSDRVYNLKENVSELTMTAITVEGQPELIDEESKLEISPEKVPPSVLASTTRSAIMNNARSYHTSFSWNCTNQNISSMSGYKKPRYIQGAGTYTCMPYCWGGFDSRSSFLNGLNKGGRAGNIRTSTSSKVANTYGLDCSGYVSRCWGLSSKRGTGNIEGVATRISYSSLQPGDALNKSGHVMLFEKRDSNGDYVLYESTQLNGYDRVSHTIRGKSSVEGAYRPIRYNGV</sequence>
<dbReference type="Gene3D" id="3.90.1720.10">
    <property type="entry name" value="endopeptidase domain like (from Nostoc punctiforme)"/>
    <property type="match status" value="1"/>
</dbReference>
<organism evidence="2 3">
    <name type="scientific">Aedoeadaptatus ivorii</name>
    <dbReference type="NCBI Taxonomy" id="54006"/>
    <lineage>
        <taxon>Bacteria</taxon>
        <taxon>Bacillati</taxon>
        <taxon>Bacillota</taxon>
        <taxon>Tissierellia</taxon>
        <taxon>Tissierellales</taxon>
        <taxon>Peptoniphilaceae</taxon>
        <taxon>Aedoeadaptatus</taxon>
    </lineage>
</organism>
<evidence type="ECO:0000313" key="2">
    <source>
        <dbReference type="EMBL" id="VEJ35920.1"/>
    </source>
</evidence>
<dbReference type="InterPro" id="IPR038765">
    <property type="entry name" value="Papain-like_cys_pep_sf"/>
</dbReference>
<feature type="chain" id="PRO_5018719590" evidence="1">
    <location>
        <begin position="26"/>
        <end position="524"/>
    </location>
</feature>
<dbReference type="OrthoDB" id="9815928at2"/>
<dbReference type="KEGG" id="piv:NCTC13079_01109"/>
<dbReference type="AlphaFoldDB" id="A0A3S4ZR13"/>
<feature type="signal peptide" evidence="1">
    <location>
        <begin position="1"/>
        <end position="25"/>
    </location>
</feature>
<dbReference type="EMBL" id="LR134523">
    <property type="protein sequence ID" value="VEJ35920.1"/>
    <property type="molecule type" value="Genomic_DNA"/>
</dbReference>
<dbReference type="SUPFAM" id="SSF63825">
    <property type="entry name" value="YWTD domain"/>
    <property type="match status" value="1"/>
</dbReference>
<name>A0A3S4ZR13_9FIRM</name>
<dbReference type="RefSeq" id="WP_126465672.1">
    <property type="nucleotide sequence ID" value="NZ_LR134523.1"/>
</dbReference>
<dbReference type="Proteomes" id="UP000269544">
    <property type="component" value="Chromosome"/>
</dbReference>
<accession>A0A3S4ZR13</accession>
<protein>
    <submittedName>
        <fullName evidence="2">Uncharacterized protein</fullName>
    </submittedName>
</protein>
<keyword evidence="3" id="KW-1185">Reference proteome</keyword>
<proteinExistence type="predicted"/>
<gene>
    <name evidence="2" type="ORF">NCTC13079_01109</name>
</gene>
<dbReference type="SUPFAM" id="SSF54001">
    <property type="entry name" value="Cysteine proteinases"/>
    <property type="match status" value="1"/>
</dbReference>
<reference evidence="2 3" key="1">
    <citation type="submission" date="2018-12" db="EMBL/GenBank/DDBJ databases">
        <authorList>
            <consortium name="Pathogen Informatics"/>
        </authorList>
    </citation>
    <scope>NUCLEOTIDE SEQUENCE [LARGE SCALE GENOMIC DNA]</scope>
    <source>
        <strain evidence="2 3">NCTC13079</strain>
    </source>
</reference>
<evidence type="ECO:0000256" key="1">
    <source>
        <dbReference type="SAM" id="SignalP"/>
    </source>
</evidence>
<evidence type="ECO:0000313" key="3">
    <source>
        <dbReference type="Proteomes" id="UP000269544"/>
    </source>
</evidence>